<dbReference type="GO" id="GO:0032259">
    <property type="term" value="P:methylation"/>
    <property type="evidence" value="ECO:0007669"/>
    <property type="project" value="UniProtKB-KW"/>
</dbReference>
<dbReference type="GeneID" id="91090464"/>
<dbReference type="SUPFAM" id="SSF82199">
    <property type="entry name" value="SET domain"/>
    <property type="match status" value="1"/>
</dbReference>
<dbReference type="Gene3D" id="2.170.270.10">
    <property type="entry name" value="SET domain"/>
    <property type="match status" value="1"/>
</dbReference>
<feature type="region of interest" description="Disordered" evidence="6">
    <location>
        <begin position="327"/>
        <end position="367"/>
    </location>
</feature>
<evidence type="ECO:0000256" key="2">
    <source>
        <dbReference type="ARBA" id="ARBA00022679"/>
    </source>
</evidence>
<protein>
    <submittedName>
        <fullName evidence="9">Uncharacterized protein</fullName>
    </submittedName>
</protein>
<keyword evidence="10" id="KW-1185">Reference proteome</keyword>
<sequence length="840" mass="95567">MESSPSSIQTYQRPSCNNIIPTESTFQTAICPPCVKQEGTINATNKVRRESCFTNSSYMSDNSMTSSSIYSNQTPCVLSDRSQPSTERFLSLDQGLLIENNLNTVRHVWSETWNDFHVWKTPSTLPMENGWVEQNAEKMDQMNVQKHQDFGNRMRDMLEAYSKRAGGGQKCLNTHTSKLEGATVLKSIATKNNKPIYWRLNGSKPDFAHQTFELSASVHQVPRYTFCIRIQRSILSPDVVILPFMPTFNDDDRDIFDAEAYVFKFQGTQWTAPGRDADVDIVMFEARQRLKKLGMNKEDIDNTRVLPKDCYYIDNLTLERDLPPFPRPSQYNLRSNSTSMHSGRSSSEVSYGIRPSKEPEDLDRFTTRRKRKLNSSLRFQKEVYSDKVDTFKGAYCHNRSCTSFMCVRHSAVFYDGLTRNQSRKVVSRNNKKLPILTNIIDSIDDPCSVECYSLFSTTFSTLEIEAASKGVQKRRWSDDEKQQLLDILQVWDTEHAVRLCHLKDVFGVSCIDVVLEIIMLAESDSQFDIAERNIGQSSNAYEFPSTAKPQVNKVKPKSKNKNIKSHAILNTLPEFQECKHAGECVSGICSCADTGWPCGRDCSCPVYCYRRFRGCNCYRTAIEWSKTVHRNQVCIKGRCPCISNGVECDPRLCRGCGAETELLDQELKEAKGKFLSDGKWLLLRDTTYDHVTCGNVAMQKRQWPKLRVGISPIAGYGLFADENIDKGVFIGEYVGEYISVWEGNNRSSVEAISGRCYQFAANADSVIDAAFYGNEIRYINSGTGRDANCVACPRAVHHEHRILFLTTRPIKKHEELRFDYGEDYWKNHLISGSVSLLQTS</sequence>
<keyword evidence="3" id="KW-0949">S-adenosyl-L-methionine</keyword>
<evidence type="ECO:0000256" key="3">
    <source>
        <dbReference type="ARBA" id="ARBA00022691"/>
    </source>
</evidence>
<evidence type="ECO:0000256" key="4">
    <source>
        <dbReference type="ARBA" id="ARBA00023015"/>
    </source>
</evidence>
<reference evidence="9" key="2">
    <citation type="journal article" date="2022" name="Elife">
        <title>Obligate sexual reproduction of a homothallic fungus closely related to the Cryptococcus pathogenic species complex.</title>
        <authorList>
            <person name="Passer A.R."/>
            <person name="Clancey S.A."/>
            <person name="Shea T."/>
            <person name="David-Palma M."/>
            <person name="Averette A.F."/>
            <person name="Boekhout T."/>
            <person name="Porcel B.M."/>
            <person name="Nowrousian M."/>
            <person name="Cuomo C.A."/>
            <person name="Sun S."/>
            <person name="Heitman J."/>
            <person name="Coelho M.A."/>
        </authorList>
    </citation>
    <scope>NUCLEOTIDE SEQUENCE</scope>
    <source>
        <strain evidence="9">CBS 7841</strain>
    </source>
</reference>
<keyword evidence="1" id="KW-0489">Methyltransferase</keyword>
<dbReference type="PROSITE" id="PS51633">
    <property type="entry name" value="CXC"/>
    <property type="match status" value="1"/>
</dbReference>
<organism evidence="9 10">
    <name type="scientific">Cryptococcus depauperatus CBS 7841</name>
    <dbReference type="NCBI Taxonomy" id="1295531"/>
    <lineage>
        <taxon>Eukaryota</taxon>
        <taxon>Fungi</taxon>
        <taxon>Dikarya</taxon>
        <taxon>Basidiomycota</taxon>
        <taxon>Agaricomycotina</taxon>
        <taxon>Tremellomycetes</taxon>
        <taxon>Tremellales</taxon>
        <taxon>Cryptococcaceae</taxon>
        <taxon>Cryptococcus</taxon>
    </lineage>
</organism>
<evidence type="ECO:0000256" key="5">
    <source>
        <dbReference type="ARBA" id="ARBA00023163"/>
    </source>
</evidence>
<dbReference type="PANTHER" id="PTHR45747">
    <property type="entry name" value="HISTONE-LYSINE N-METHYLTRANSFERASE E(Z)"/>
    <property type="match status" value="1"/>
</dbReference>
<evidence type="ECO:0000256" key="1">
    <source>
        <dbReference type="ARBA" id="ARBA00022603"/>
    </source>
</evidence>
<feature type="compositionally biased region" description="Polar residues" evidence="6">
    <location>
        <begin position="329"/>
        <end position="349"/>
    </location>
</feature>
<dbReference type="KEGG" id="cdep:91090464"/>
<dbReference type="PANTHER" id="PTHR45747:SF4">
    <property type="entry name" value="HISTONE-LYSINE N-METHYLTRANSFERASE E(Z)"/>
    <property type="match status" value="1"/>
</dbReference>
<dbReference type="Proteomes" id="UP000094043">
    <property type="component" value="Chromosome 8"/>
</dbReference>
<evidence type="ECO:0000259" key="8">
    <source>
        <dbReference type="PROSITE" id="PS51633"/>
    </source>
</evidence>
<dbReference type="Pfam" id="PF00856">
    <property type="entry name" value="SET"/>
    <property type="match status" value="1"/>
</dbReference>
<dbReference type="SMART" id="SM01114">
    <property type="entry name" value="CXC"/>
    <property type="match status" value="1"/>
</dbReference>
<dbReference type="GO" id="GO:0046976">
    <property type="term" value="F:histone H3K27 methyltransferase activity"/>
    <property type="evidence" value="ECO:0007669"/>
    <property type="project" value="TreeGrafter"/>
</dbReference>
<feature type="compositionally biased region" description="Basic and acidic residues" evidence="6">
    <location>
        <begin position="355"/>
        <end position="366"/>
    </location>
</feature>
<dbReference type="InterPro" id="IPR001214">
    <property type="entry name" value="SET_dom"/>
</dbReference>
<dbReference type="EMBL" id="CP143791">
    <property type="protein sequence ID" value="WVN91010.1"/>
    <property type="molecule type" value="Genomic_DNA"/>
</dbReference>
<dbReference type="GO" id="GO:0003682">
    <property type="term" value="F:chromatin binding"/>
    <property type="evidence" value="ECO:0007669"/>
    <property type="project" value="TreeGrafter"/>
</dbReference>
<dbReference type="GO" id="GO:0005634">
    <property type="term" value="C:nucleus"/>
    <property type="evidence" value="ECO:0007669"/>
    <property type="project" value="TreeGrafter"/>
</dbReference>
<dbReference type="InterPro" id="IPR045318">
    <property type="entry name" value="EZH1/2-like"/>
</dbReference>
<keyword evidence="4" id="KW-0805">Transcription regulation</keyword>
<dbReference type="PROSITE" id="PS50280">
    <property type="entry name" value="SET"/>
    <property type="match status" value="1"/>
</dbReference>
<evidence type="ECO:0000313" key="9">
    <source>
        <dbReference type="EMBL" id="WVN91010.1"/>
    </source>
</evidence>
<keyword evidence="2" id="KW-0808">Transferase</keyword>
<feature type="domain" description="SET" evidence="7">
    <location>
        <begin position="704"/>
        <end position="821"/>
    </location>
</feature>
<evidence type="ECO:0000259" key="7">
    <source>
        <dbReference type="PROSITE" id="PS50280"/>
    </source>
</evidence>
<name>A0AAJ8JZ00_9TREE</name>
<proteinExistence type="predicted"/>
<dbReference type="RefSeq" id="XP_066071710.1">
    <property type="nucleotide sequence ID" value="XM_066215613.1"/>
</dbReference>
<dbReference type="InterPro" id="IPR046341">
    <property type="entry name" value="SET_dom_sf"/>
</dbReference>
<reference evidence="9" key="3">
    <citation type="submission" date="2024-01" db="EMBL/GenBank/DDBJ databases">
        <authorList>
            <person name="Coelho M.A."/>
            <person name="David-Palma M."/>
            <person name="Shea T."/>
            <person name="Sun S."/>
            <person name="Cuomo C.A."/>
            <person name="Heitman J."/>
        </authorList>
    </citation>
    <scope>NUCLEOTIDE SEQUENCE</scope>
    <source>
        <strain evidence="9">CBS 7841</strain>
    </source>
</reference>
<gene>
    <name evidence="9" type="ORF">L203_106256</name>
</gene>
<dbReference type="GO" id="GO:0031507">
    <property type="term" value="P:heterochromatin formation"/>
    <property type="evidence" value="ECO:0007669"/>
    <property type="project" value="TreeGrafter"/>
</dbReference>
<dbReference type="InterPro" id="IPR033467">
    <property type="entry name" value="Tesmin/TSO1-like_CXC"/>
</dbReference>
<dbReference type="SMART" id="SM00317">
    <property type="entry name" value="SET"/>
    <property type="match status" value="1"/>
</dbReference>
<evidence type="ECO:0000313" key="10">
    <source>
        <dbReference type="Proteomes" id="UP000094043"/>
    </source>
</evidence>
<evidence type="ECO:0000256" key="6">
    <source>
        <dbReference type="SAM" id="MobiDB-lite"/>
    </source>
</evidence>
<accession>A0AAJ8JZ00</accession>
<reference evidence="9" key="1">
    <citation type="submission" date="2016-06" db="EMBL/GenBank/DDBJ databases">
        <authorList>
            <person name="Cuomo C."/>
            <person name="Litvintseva A."/>
            <person name="Heitman J."/>
            <person name="Chen Y."/>
            <person name="Sun S."/>
            <person name="Springer D."/>
            <person name="Dromer F."/>
            <person name="Young S."/>
            <person name="Zeng Q."/>
            <person name="Chapman S."/>
            <person name="Gujja S."/>
            <person name="Saif S."/>
            <person name="Birren B."/>
        </authorList>
    </citation>
    <scope>NUCLEOTIDE SEQUENCE</scope>
    <source>
        <strain evidence="9">CBS 7841</strain>
    </source>
</reference>
<feature type="domain" description="CXC" evidence="8">
    <location>
        <begin position="551"/>
        <end position="673"/>
    </location>
</feature>
<keyword evidence="5" id="KW-0804">Transcription</keyword>
<dbReference type="AlphaFoldDB" id="A0AAJ8JZ00"/>
<dbReference type="InterPro" id="IPR026489">
    <property type="entry name" value="CXC_dom"/>
</dbReference>